<feature type="region of interest" description="Disordered" evidence="7">
    <location>
        <begin position="109"/>
        <end position="133"/>
    </location>
</feature>
<dbReference type="PANTHER" id="PTHR34583:SF2">
    <property type="entry name" value="ANTIPORTER SUBUNIT MNHC2-RELATED"/>
    <property type="match status" value="1"/>
</dbReference>
<proteinExistence type="inferred from homology"/>
<feature type="transmembrane region" description="Helical" evidence="8">
    <location>
        <begin position="71"/>
        <end position="92"/>
    </location>
</feature>
<evidence type="ECO:0000256" key="2">
    <source>
        <dbReference type="ARBA" id="ARBA00010388"/>
    </source>
</evidence>
<dbReference type="PANTHER" id="PTHR34583">
    <property type="entry name" value="ANTIPORTER SUBUNIT MNHC2-RELATED"/>
    <property type="match status" value="1"/>
</dbReference>
<accession>D1A652</accession>
<gene>
    <name evidence="9" type="ordered locus">Tcur_4629</name>
</gene>
<dbReference type="Gene3D" id="1.10.287.3510">
    <property type="match status" value="1"/>
</dbReference>
<keyword evidence="3" id="KW-1003">Cell membrane</keyword>
<feature type="compositionally biased region" description="Basic and acidic residues" evidence="7">
    <location>
        <begin position="109"/>
        <end position="119"/>
    </location>
</feature>
<organism evidence="9 10">
    <name type="scientific">Thermomonospora curvata (strain ATCC 19995 / DSM 43183 / JCM 3096 / KCTC 9072 / NBRC 15933 / NCIMB 10081 / Henssen B9)</name>
    <dbReference type="NCBI Taxonomy" id="471852"/>
    <lineage>
        <taxon>Bacteria</taxon>
        <taxon>Bacillati</taxon>
        <taxon>Actinomycetota</taxon>
        <taxon>Actinomycetes</taxon>
        <taxon>Streptosporangiales</taxon>
        <taxon>Thermomonosporaceae</taxon>
        <taxon>Thermomonospora</taxon>
    </lineage>
</organism>
<dbReference type="RefSeq" id="WP_012854932.1">
    <property type="nucleotide sequence ID" value="NC_013510.1"/>
</dbReference>
<evidence type="ECO:0000256" key="6">
    <source>
        <dbReference type="ARBA" id="ARBA00023136"/>
    </source>
</evidence>
<evidence type="ECO:0000313" key="10">
    <source>
        <dbReference type="Proteomes" id="UP000001918"/>
    </source>
</evidence>
<dbReference type="InterPro" id="IPR039428">
    <property type="entry name" value="NUOK/Mnh_C1-like"/>
</dbReference>
<keyword evidence="10" id="KW-1185">Reference proteome</keyword>
<dbReference type="eggNOG" id="COG1006">
    <property type="taxonomic scope" value="Bacteria"/>
</dbReference>
<keyword evidence="4 8" id="KW-0812">Transmembrane</keyword>
<evidence type="ECO:0000256" key="3">
    <source>
        <dbReference type="ARBA" id="ARBA00022475"/>
    </source>
</evidence>
<evidence type="ECO:0000256" key="4">
    <source>
        <dbReference type="ARBA" id="ARBA00022692"/>
    </source>
</evidence>
<evidence type="ECO:0000256" key="8">
    <source>
        <dbReference type="SAM" id="Phobius"/>
    </source>
</evidence>
<dbReference type="NCBIfam" id="NF005929">
    <property type="entry name" value="PRK07946.1"/>
    <property type="match status" value="1"/>
</dbReference>
<comment type="similarity">
    <text evidence="2">Belongs to the CPA3 antiporters (TC 2.A.63) subunit C family.</text>
</comment>
<name>D1A652_THECD</name>
<dbReference type="STRING" id="471852.Tcur_4629"/>
<sequence>MSLVLLVVIGVLLAIGFQMLVQRSMVRIVVGFALLGHAANLALLLAGGPAGAPPLLDGHGEGAMTDPLPQAMALTAIVITFGVTAFLLALAYRSWVFLGEDEVQDDVEDRRIRAERGPEEAEYAAAEAEEDER</sequence>
<dbReference type="KEGG" id="tcu:Tcur_4629"/>
<evidence type="ECO:0000256" key="1">
    <source>
        <dbReference type="ARBA" id="ARBA00004651"/>
    </source>
</evidence>
<dbReference type="Proteomes" id="UP000001918">
    <property type="component" value="Chromosome"/>
</dbReference>
<dbReference type="OrthoDB" id="9799219at2"/>
<dbReference type="EMBL" id="CP001738">
    <property type="protein sequence ID" value="ACZ00151.1"/>
    <property type="molecule type" value="Genomic_DNA"/>
</dbReference>
<evidence type="ECO:0000313" key="9">
    <source>
        <dbReference type="EMBL" id="ACZ00151.1"/>
    </source>
</evidence>
<keyword evidence="9" id="KW-0830">Ubiquinone</keyword>
<dbReference type="AlphaFoldDB" id="D1A652"/>
<comment type="subcellular location">
    <subcellularLocation>
        <location evidence="1">Cell membrane</location>
        <topology evidence="1">Multi-pass membrane protein</topology>
    </subcellularLocation>
</comment>
<dbReference type="HOGENOM" id="CLU_082058_0_2_11"/>
<dbReference type="Pfam" id="PF00420">
    <property type="entry name" value="Oxidored_q2"/>
    <property type="match status" value="1"/>
</dbReference>
<protein>
    <submittedName>
        <fullName evidence="9">NADH-ubiquinone oxidoreductase chain 4L</fullName>
    </submittedName>
</protein>
<keyword evidence="5 8" id="KW-1133">Transmembrane helix</keyword>
<reference evidence="9 10" key="1">
    <citation type="journal article" date="2011" name="Stand. Genomic Sci.">
        <title>Complete genome sequence of Thermomonospora curvata type strain (B9).</title>
        <authorList>
            <person name="Chertkov O."/>
            <person name="Sikorski J."/>
            <person name="Nolan M."/>
            <person name="Lapidus A."/>
            <person name="Lucas S."/>
            <person name="Del Rio T.G."/>
            <person name="Tice H."/>
            <person name="Cheng J.F."/>
            <person name="Goodwin L."/>
            <person name="Pitluck S."/>
            <person name="Liolios K."/>
            <person name="Ivanova N."/>
            <person name="Mavromatis K."/>
            <person name="Mikhailova N."/>
            <person name="Ovchinnikova G."/>
            <person name="Pati A."/>
            <person name="Chen A."/>
            <person name="Palaniappan K."/>
            <person name="Djao O.D."/>
            <person name="Land M."/>
            <person name="Hauser L."/>
            <person name="Chang Y.J."/>
            <person name="Jeffries C.D."/>
            <person name="Brettin T."/>
            <person name="Han C."/>
            <person name="Detter J.C."/>
            <person name="Rohde M."/>
            <person name="Goker M."/>
            <person name="Woyke T."/>
            <person name="Bristow J."/>
            <person name="Eisen J.A."/>
            <person name="Markowitz V."/>
            <person name="Hugenholtz P."/>
            <person name="Klenk H.P."/>
            <person name="Kyrpides N.C."/>
        </authorList>
    </citation>
    <scope>NUCLEOTIDE SEQUENCE [LARGE SCALE GENOMIC DNA]</scope>
    <source>
        <strain evidence="10">ATCC 19995 / DSM 43183 / JCM 3096 / KCTC 9072 / NBRC 15933 / NCIMB 10081 / Henssen B9</strain>
    </source>
</reference>
<feature type="transmembrane region" description="Helical" evidence="8">
    <location>
        <begin position="28"/>
        <end position="51"/>
    </location>
</feature>
<feature type="transmembrane region" description="Helical" evidence="8">
    <location>
        <begin position="6"/>
        <end position="21"/>
    </location>
</feature>
<evidence type="ECO:0000256" key="5">
    <source>
        <dbReference type="ARBA" id="ARBA00022989"/>
    </source>
</evidence>
<evidence type="ECO:0000256" key="7">
    <source>
        <dbReference type="SAM" id="MobiDB-lite"/>
    </source>
</evidence>
<dbReference type="GO" id="GO:0005886">
    <property type="term" value="C:plasma membrane"/>
    <property type="evidence" value="ECO:0007669"/>
    <property type="project" value="UniProtKB-SubCell"/>
</dbReference>
<keyword evidence="6 8" id="KW-0472">Membrane</keyword>
<dbReference type="InterPro" id="IPR050601">
    <property type="entry name" value="CPA3_antiporter_subunitC"/>
</dbReference>